<dbReference type="AlphaFoldDB" id="A0A078ANW9"/>
<evidence type="ECO:0000259" key="3">
    <source>
        <dbReference type="Pfam" id="PF01370"/>
    </source>
</evidence>
<keyword evidence="5" id="KW-1185">Reference proteome</keyword>
<dbReference type="Gene3D" id="3.40.50.720">
    <property type="entry name" value="NAD(P)-binding Rossmann-like Domain"/>
    <property type="match status" value="1"/>
</dbReference>
<dbReference type="InterPro" id="IPR050425">
    <property type="entry name" value="NAD(P)_dehydrat-like"/>
</dbReference>
<accession>A0A078ANW9</accession>
<protein>
    <submittedName>
        <fullName evidence="4">Nad-dependent epimerase dehydratase</fullName>
    </submittedName>
</protein>
<dbReference type="OMA" id="RYILGHQ"/>
<dbReference type="Proteomes" id="UP000039865">
    <property type="component" value="Unassembled WGS sequence"/>
</dbReference>
<dbReference type="InParanoid" id="A0A078ANW9"/>
<evidence type="ECO:0000256" key="2">
    <source>
        <dbReference type="ARBA" id="ARBA00023445"/>
    </source>
</evidence>
<dbReference type="EMBL" id="CCKQ01012444">
    <property type="protein sequence ID" value="CDW84060.1"/>
    <property type="molecule type" value="Genomic_DNA"/>
</dbReference>
<dbReference type="CDD" id="cd05227">
    <property type="entry name" value="AR_SDR_e"/>
    <property type="match status" value="1"/>
</dbReference>
<dbReference type="InterPro" id="IPR001509">
    <property type="entry name" value="Epimerase_deHydtase"/>
</dbReference>
<gene>
    <name evidence="4" type="primary">Contig12329.g13162</name>
    <name evidence="4" type="ORF">STYLEM_13117</name>
</gene>
<dbReference type="SUPFAM" id="SSF51735">
    <property type="entry name" value="NAD(P)-binding Rossmann-fold domains"/>
    <property type="match status" value="1"/>
</dbReference>
<dbReference type="OrthoDB" id="442325at2759"/>
<evidence type="ECO:0000313" key="5">
    <source>
        <dbReference type="Proteomes" id="UP000039865"/>
    </source>
</evidence>
<sequence>MESSKKNVVITGISGFLGSYVCKIFLESGKYHVRGTVRDKHNEKKIAPLRKAFGDLFNELELVEADLMNDQSLDQAIQGMDFVVHTASPFPGEQPKDENEIIKPAVEGTMTVVRAAHKYRVKRLVITSSIAAIMMQTEETQKEFYTETDWSNLKGCQAYEKSKTLAEQAAWDFQRDLPDDEKFELVVINPALILGPSLVQSDFTSGVIIQKIMGEKFPGMPKIMFPIVDVRDVALAHLRAIEVEEAKGNRFILSCKGVWFVEMASALKSEFGKFYKIKDTELSYCTIKIAALFDKTIKLILPYWGKTLNLKNQKSKDILGIDYIFPQKSVIDMAQSMIDSGIIQNKIKK</sequence>
<name>A0A078ANW9_STYLE</name>
<keyword evidence="1" id="KW-0560">Oxidoreductase</keyword>
<evidence type="ECO:0000313" key="4">
    <source>
        <dbReference type="EMBL" id="CDW84060.1"/>
    </source>
</evidence>
<dbReference type="Pfam" id="PF01370">
    <property type="entry name" value="Epimerase"/>
    <property type="match status" value="1"/>
</dbReference>
<evidence type="ECO:0000256" key="1">
    <source>
        <dbReference type="ARBA" id="ARBA00023002"/>
    </source>
</evidence>
<organism evidence="4 5">
    <name type="scientific">Stylonychia lemnae</name>
    <name type="common">Ciliate</name>
    <dbReference type="NCBI Taxonomy" id="5949"/>
    <lineage>
        <taxon>Eukaryota</taxon>
        <taxon>Sar</taxon>
        <taxon>Alveolata</taxon>
        <taxon>Ciliophora</taxon>
        <taxon>Intramacronucleata</taxon>
        <taxon>Spirotrichea</taxon>
        <taxon>Stichotrichia</taxon>
        <taxon>Sporadotrichida</taxon>
        <taxon>Oxytrichidae</taxon>
        <taxon>Stylonychinae</taxon>
        <taxon>Stylonychia</taxon>
    </lineage>
</organism>
<dbReference type="InterPro" id="IPR036291">
    <property type="entry name" value="NAD(P)-bd_dom_sf"/>
</dbReference>
<dbReference type="PANTHER" id="PTHR10366:SF564">
    <property type="entry name" value="STEROL-4-ALPHA-CARBOXYLATE 3-DEHYDROGENASE, DECARBOXYLATING"/>
    <property type="match status" value="1"/>
</dbReference>
<dbReference type="PANTHER" id="PTHR10366">
    <property type="entry name" value="NAD DEPENDENT EPIMERASE/DEHYDRATASE"/>
    <property type="match status" value="1"/>
</dbReference>
<reference evidence="4 5" key="1">
    <citation type="submission" date="2014-06" db="EMBL/GenBank/DDBJ databases">
        <authorList>
            <person name="Swart Estienne"/>
        </authorList>
    </citation>
    <scope>NUCLEOTIDE SEQUENCE [LARGE SCALE GENOMIC DNA]</scope>
    <source>
        <strain evidence="4 5">130c</strain>
    </source>
</reference>
<proteinExistence type="inferred from homology"/>
<comment type="similarity">
    <text evidence="2">Belongs to the NAD(P)-dependent epimerase/dehydratase family. Dihydroflavonol-4-reductase subfamily.</text>
</comment>
<dbReference type="GO" id="GO:0016616">
    <property type="term" value="F:oxidoreductase activity, acting on the CH-OH group of donors, NAD or NADP as acceptor"/>
    <property type="evidence" value="ECO:0007669"/>
    <property type="project" value="TreeGrafter"/>
</dbReference>
<dbReference type="FunFam" id="3.40.50.720:FF:000336">
    <property type="entry name" value="Aldehyde reductase"/>
    <property type="match status" value="1"/>
</dbReference>
<feature type="domain" description="NAD-dependent epimerase/dehydratase" evidence="3">
    <location>
        <begin position="8"/>
        <end position="246"/>
    </location>
</feature>